<reference evidence="5" key="1">
    <citation type="journal article" date="2019" name="Int. J. Syst. Evol. Microbiol.">
        <title>The Global Catalogue of Microorganisms (GCM) 10K type strain sequencing project: providing services to taxonomists for standard genome sequencing and annotation.</title>
        <authorList>
            <consortium name="The Broad Institute Genomics Platform"/>
            <consortium name="The Broad Institute Genome Sequencing Center for Infectious Disease"/>
            <person name="Wu L."/>
            <person name="Ma J."/>
        </authorList>
    </citation>
    <scope>NUCLEOTIDE SEQUENCE [LARGE SCALE GENOMIC DNA]</scope>
    <source>
        <strain evidence="5">JCM 17933</strain>
    </source>
</reference>
<dbReference type="InterPro" id="IPR025110">
    <property type="entry name" value="AMP-bd_C"/>
</dbReference>
<evidence type="ECO:0000259" key="2">
    <source>
        <dbReference type="Pfam" id="PF00501"/>
    </source>
</evidence>
<dbReference type="Gene3D" id="3.40.50.980">
    <property type="match status" value="1"/>
</dbReference>
<dbReference type="GO" id="GO:0016874">
    <property type="term" value="F:ligase activity"/>
    <property type="evidence" value="ECO:0007669"/>
    <property type="project" value="UniProtKB-KW"/>
</dbReference>
<keyword evidence="1 4" id="KW-0436">Ligase</keyword>
<evidence type="ECO:0000313" key="4">
    <source>
        <dbReference type="EMBL" id="GAA4506896.1"/>
    </source>
</evidence>
<dbReference type="Pfam" id="PF13193">
    <property type="entry name" value="AMP-binding_C"/>
    <property type="match status" value="1"/>
</dbReference>
<feature type="domain" description="AMP-dependent synthetase/ligase" evidence="2">
    <location>
        <begin position="13"/>
        <end position="374"/>
    </location>
</feature>
<dbReference type="Gene3D" id="2.30.38.10">
    <property type="entry name" value="Luciferase, Domain 3"/>
    <property type="match status" value="1"/>
</dbReference>
<dbReference type="InterPro" id="IPR011957">
    <property type="entry name" value="Benz_CoA_lig"/>
</dbReference>
<dbReference type="Gene3D" id="3.40.50.12820">
    <property type="match status" value="1"/>
</dbReference>
<gene>
    <name evidence="4" type="ORF">GCM10023191_064610</name>
</gene>
<evidence type="ECO:0000313" key="5">
    <source>
        <dbReference type="Proteomes" id="UP001500503"/>
    </source>
</evidence>
<dbReference type="NCBIfam" id="TIGR02262">
    <property type="entry name" value="benz_CoA_lig"/>
    <property type="match status" value="1"/>
</dbReference>
<dbReference type="EMBL" id="BAABHF010000040">
    <property type="protein sequence ID" value="GAA4506896.1"/>
    <property type="molecule type" value="Genomic_DNA"/>
</dbReference>
<dbReference type="Gene3D" id="3.30.300.30">
    <property type="match status" value="1"/>
</dbReference>
<dbReference type="PANTHER" id="PTHR43352">
    <property type="entry name" value="ACETYL-COA SYNTHETASE"/>
    <property type="match status" value="1"/>
</dbReference>
<proteinExistence type="predicted"/>
<feature type="domain" description="AMP-binding enzyme C-terminal" evidence="3">
    <location>
        <begin position="424"/>
        <end position="499"/>
    </location>
</feature>
<keyword evidence="5" id="KW-1185">Reference proteome</keyword>
<name>A0ABP8QNL9_9ACTN</name>
<evidence type="ECO:0000259" key="3">
    <source>
        <dbReference type="Pfam" id="PF13193"/>
    </source>
</evidence>
<accession>A0ABP8QNL9</accession>
<dbReference type="Pfam" id="PF00501">
    <property type="entry name" value="AMP-binding"/>
    <property type="match status" value="1"/>
</dbReference>
<comment type="caution">
    <text evidence="4">The sequence shown here is derived from an EMBL/GenBank/DDBJ whole genome shotgun (WGS) entry which is preliminary data.</text>
</comment>
<dbReference type="SUPFAM" id="SSF56801">
    <property type="entry name" value="Acetyl-CoA synthetase-like"/>
    <property type="match status" value="1"/>
</dbReference>
<protein>
    <submittedName>
        <fullName evidence="4">Benzoate-CoA ligase family protein</fullName>
    </submittedName>
</protein>
<dbReference type="RefSeq" id="WP_345470275.1">
    <property type="nucleotide sequence ID" value="NZ_BAABHF010000040.1"/>
</dbReference>
<dbReference type="InterPro" id="IPR045851">
    <property type="entry name" value="AMP-bd_C_sf"/>
</dbReference>
<dbReference type="PANTHER" id="PTHR43352:SF1">
    <property type="entry name" value="ANTHRANILATE--COA LIGASE"/>
    <property type="match status" value="1"/>
</dbReference>
<dbReference type="Proteomes" id="UP001500503">
    <property type="component" value="Unassembled WGS sequence"/>
</dbReference>
<dbReference type="InterPro" id="IPR000873">
    <property type="entry name" value="AMP-dep_synth/lig_dom"/>
</dbReference>
<evidence type="ECO:0000256" key="1">
    <source>
        <dbReference type="ARBA" id="ARBA00022598"/>
    </source>
</evidence>
<organism evidence="4 5">
    <name type="scientific">Actinoallomurus oryzae</name>
    <dbReference type="NCBI Taxonomy" id="502180"/>
    <lineage>
        <taxon>Bacteria</taxon>
        <taxon>Bacillati</taxon>
        <taxon>Actinomycetota</taxon>
        <taxon>Actinomycetes</taxon>
        <taxon>Streptosporangiales</taxon>
        <taxon>Thermomonosporaceae</taxon>
        <taxon>Actinoallomurus</taxon>
    </lineage>
</organism>
<sequence>MFNASTYLVDRHVESGGGDRTAVTGPGGTLTYAELLDRVRRMASGLRELGVRPEERVMIFMPDSPDMLALILGAMRIGAVPVPVSTMMTAHDLGGVLRDSRARVLAAGAEFAAAAEEAAASASDLAVFALTGEAPPRAPAWAQSHLLSKIAESDGAGDPYPTSPDSTALWLYTSGTTGLPKGAVHRHASIRSVCETYGARVLGIRPDDRCLSVPKLFFAYGIGNSCFFPLSAGASAVLEPARPTPAGIAERLLAERPTLFFGVPTFYAALLSADLPPETFASVRQAVSAGEPLPAPIFRRFAERFDVEILDGIGATEALHIFVSNRPGEVRPGSTGLPVPGYDVRIVDDAGADVPYGTPGHLMVRGDSIATGYWCRTQVTRRVFQGEWLRTGDTYVADEDGSLRFLGRSDDMIKAAGIWVSPSEVEARLLEHPDVAQAVVVAMPDGDGLDKPVAGIVRAEGAAVTEEEIIAFCREGLAAFKRPRAVLFLDSLPTTATGKVQRYVLRDALRERGFTP</sequence>